<feature type="compositionally biased region" description="Acidic residues" evidence="2">
    <location>
        <begin position="321"/>
        <end position="342"/>
    </location>
</feature>
<keyword evidence="4" id="KW-1185">Reference proteome</keyword>
<feature type="compositionally biased region" description="Basic and acidic residues" evidence="2">
    <location>
        <begin position="296"/>
        <end position="308"/>
    </location>
</feature>
<accession>A0A6A5YR23</accession>
<dbReference type="AlphaFoldDB" id="A0A6A5YR23"/>
<dbReference type="EMBL" id="ML977345">
    <property type="protein sequence ID" value="KAF2108857.1"/>
    <property type="molecule type" value="Genomic_DNA"/>
</dbReference>
<feature type="region of interest" description="Disordered" evidence="2">
    <location>
        <begin position="1"/>
        <end position="21"/>
    </location>
</feature>
<protein>
    <submittedName>
        <fullName evidence="3">Uncharacterized protein</fullName>
    </submittedName>
</protein>
<feature type="region of interest" description="Disordered" evidence="2">
    <location>
        <begin position="419"/>
        <end position="439"/>
    </location>
</feature>
<feature type="coiled-coil region" evidence="1">
    <location>
        <begin position="28"/>
        <end position="85"/>
    </location>
</feature>
<evidence type="ECO:0000256" key="1">
    <source>
        <dbReference type="SAM" id="Coils"/>
    </source>
</evidence>
<sequence>MNALRERVQARQDGKQQQAADVRFVSSKQHAELQREKADLEMKLAELEQQLNLERRTVAERDGELNVAMTAYAELEAQTENLSSEVANGRLDLERSETERELLWAQVKETQAELETERLAAETSNWKAARKVQDLNAEIDLCSGTIEAAMTASLHYKKSVPKDFGVLNDEPGLPNGFLEKLDAEVKHNTAAWKFVQQLLETGLYSMRGRRVELDDNGRTENIYGFLGLDETLNELDIAAPPPMQQILKKTLSGCYMQPEKFSRQIIALERCIRNEVYDRLDAEDAEEQCFRAQHAAQERKRSAEEHDSQPNAKKTKLSGSESEDASIEDTDTEDEDEVEESEYERITHLQDDSYEAFIQETFPCDANNEAEMDNYDRVSAFEDGEHEPMTDPDYSEDAVGFEKLRHWIRDSSEQLQEGYEYNSEFGDQEVVDTPPTLRH</sequence>
<evidence type="ECO:0000313" key="4">
    <source>
        <dbReference type="Proteomes" id="UP000799770"/>
    </source>
</evidence>
<feature type="compositionally biased region" description="Basic and acidic residues" evidence="2">
    <location>
        <begin position="1"/>
        <end position="14"/>
    </location>
</feature>
<feature type="region of interest" description="Disordered" evidence="2">
    <location>
        <begin position="292"/>
        <end position="343"/>
    </location>
</feature>
<reference evidence="3" key="1">
    <citation type="journal article" date="2020" name="Stud. Mycol.">
        <title>101 Dothideomycetes genomes: a test case for predicting lifestyles and emergence of pathogens.</title>
        <authorList>
            <person name="Haridas S."/>
            <person name="Albert R."/>
            <person name="Binder M."/>
            <person name="Bloem J."/>
            <person name="Labutti K."/>
            <person name="Salamov A."/>
            <person name="Andreopoulos B."/>
            <person name="Baker S."/>
            <person name="Barry K."/>
            <person name="Bills G."/>
            <person name="Bluhm B."/>
            <person name="Cannon C."/>
            <person name="Castanera R."/>
            <person name="Culley D."/>
            <person name="Daum C."/>
            <person name="Ezra D."/>
            <person name="Gonzalez J."/>
            <person name="Henrissat B."/>
            <person name="Kuo A."/>
            <person name="Liang C."/>
            <person name="Lipzen A."/>
            <person name="Lutzoni F."/>
            <person name="Magnuson J."/>
            <person name="Mondo S."/>
            <person name="Nolan M."/>
            <person name="Ohm R."/>
            <person name="Pangilinan J."/>
            <person name="Park H.-J."/>
            <person name="Ramirez L."/>
            <person name="Alfaro M."/>
            <person name="Sun H."/>
            <person name="Tritt A."/>
            <person name="Yoshinaga Y."/>
            <person name="Zwiers L.-H."/>
            <person name="Turgeon B."/>
            <person name="Goodwin S."/>
            <person name="Spatafora J."/>
            <person name="Crous P."/>
            <person name="Grigoriev I."/>
        </authorList>
    </citation>
    <scope>NUCLEOTIDE SEQUENCE</scope>
    <source>
        <strain evidence="3">CBS 627.86</strain>
    </source>
</reference>
<evidence type="ECO:0000313" key="3">
    <source>
        <dbReference type="EMBL" id="KAF2108857.1"/>
    </source>
</evidence>
<organism evidence="3 4">
    <name type="scientific">Lophiotrema nucula</name>
    <dbReference type="NCBI Taxonomy" id="690887"/>
    <lineage>
        <taxon>Eukaryota</taxon>
        <taxon>Fungi</taxon>
        <taxon>Dikarya</taxon>
        <taxon>Ascomycota</taxon>
        <taxon>Pezizomycotina</taxon>
        <taxon>Dothideomycetes</taxon>
        <taxon>Pleosporomycetidae</taxon>
        <taxon>Pleosporales</taxon>
        <taxon>Lophiotremataceae</taxon>
        <taxon>Lophiotrema</taxon>
    </lineage>
</organism>
<dbReference type="Proteomes" id="UP000799770">
    <property type="component" value="Unassembled WGS sequence"/>
</dbReference>
<name>A0A6A5YR23_9PLEO</name>
<evidence type="ECO:0000256" key="2">
    <source>
        <dbReference type="SAM" id="MobiDB-lite"/>
    </source>
</evidence>
<keyword evidence="1" id="KW-0175">Coiled coil</keyword>
<gene>
    <name evidence="3" type="ORF">BDV96DRAFT_652466</name>
</gene>
<proteinExistence type="predicted"/>